<accession>A0ACB9D7I4</accession>
<evidence type="ECO:0000313" key="1">
    <source>
        <dbReference type="EMBL" id="KAI3742353.1"/>
    </source>
</evidence>
<keyword evidence="2" id="KW-1185">Reference proteome</keyword>
<reference evidence="1 2" key="2">
    <citation type="journal article" date="2022" name="Mol. Ecol. Resour.">
        <title>The genomes of chicory, endive, great burdock and yacon provide insights into Asteraceae paleo-polyploidization history and plant inulin production.</title>
        <authorList>
            <person name="Fan W."/>
            <person name="Wang S."/>
            <person name="Wang H."/>
            <person name="Wang A."/>
            <person name="Jiang F."/>
            <person name="Liu H."/>
            <person name="Zhao H."/>
            <person name="Xu D."/>
            <person name="Zhang Y."/>
        </authorList>
    </citation>
    <scope>NUCLEOTIDE SEQUENCE [LARGE SCALE GENOMIC DNA]</scope>
    <source>
        <strain evidence="2">cv. Yunnan</strain>
        <tissue evidence="1">Leaves</tissue>
    </source>
</reference>
<comment type="caution">
    <text evidence="1">The sequence shown here is derived from an EMBL/GenBank/DDBJ whole genome shotgun (WGS) entry which is preliminary data.</text>
</comment>
<proteinExistence type="predicted"/>
<evidence type="ECO:0000313" key="2">
    <source>
        <dbReference type="Proteomes" id="UP001056120"/>
    </source>
</evidence>
<organism evidence="1 2">
    <name type="scientific">Smallanthus sonchifolius</name>
    <dbReference type="NCBI Taxonomy" id="185202"/>
    <lineage>
        <taxon>Eukaryota</taxon>
        <taxon>Viridiplantae</taxon>
        <taxon>Streptophyta</taxon>
        <taxon>Embryophyta</taxon>
        <taxon>Tracheophyta</taxon>
        <taxon>Spermatophyta</taxon>
        <taxon>Magnoliopsida</taxon>
        <taxon>eudicotyledons</taxon>
        <taxon>Gunneridae</taxon>
        <taxon>Pentapetalae</taxon>
        <taxon>asterids</taxon>
        <taxon>campanulids</taxon>
        <taxon>Asterales</taxon>
        <taxon>Asteraceae</taxon>
        <taxon>Asteroideae</taxon>
        <taxon>Heliantheae alliance</taxon>
        <taxon>Millerieae</taxon>
        <taxon>Smallanthus</taxon>
    </lineage>
</organism>
<gene>
    <name evidence="1" type="ORF">L1987_60033</name>
</gene>
<protein>
    <submittedName>
        <fullName evidence="1">Uncharacterized protein</fullName>
    </submittedName>
</protein>
<dbReference type="Proteomes" id="UP001056120">
    <property type="component" value="Linkage Group LG20"/>
</dbReference>
<name>A0ACB9D7I4_9ASTR</name>
<sequence>MSSSHDPIEISDSEDESVKYHPASKIEESHTLYETVPADPIPPTATIRDETPTYHTRPRGRVQISSSTPLEVALGKPPILYRKREGGPLKVKSARKKSGLPLKRTLPARASEETTSDEEPPRRRAVLHASFVPTGP</sequence>
<dbReference type="EMBL" id="CM042037">
    <property type="protein sequence ID" value="KAI3742353.1"/>
    <property type="molecule type" value="Genomic_DNA"/>
</dbReference>
<reference evidence="2" key="1">
    <citation type="journal article" date="2022" name="Mol. Ecol. Resour.">
        <title>The genomes of chicory, endive, great burdock and yacon provide insights into Asteraceae palaeo-polyploidization history and plant inulin production.</title>
        <authorList>
            <person name="Fan W."/>
            <person name="Wang S."/>
            <person name="Wang H."/>
            <person name="Wang A."/>
            <person name="Jiang F."/>
            <person name="Liu H."/>
            <person name="Zhao H."/>
            <person name="Xu D."/>
            <person name="Zhang Y."/>
        </authorList>
    </citation>
    <scope>NUCLEOTIDE SEQUENCE [LARGE SCALE GENOMIC DNA]</scope>
    <source>
        <strain evidence="2">cv. Yunnan</strain>
    </source>
</reference>